<dbReference type="RefSeq" id="WP_394818681.1">
    <property type="nucleotide sequence ID" value="NZ_JAWJZY010000001.1"/>
</dbReference>
<dbReference type="Proteomes" id="UP001312908">
    <property type="component" value="Unassembled WGS sequence"/>
</dbReference>
<organism evidence="1 2">
    <name type="scientific">Sorlinia euscelidii</name>
    <dbReference type="NCBI Taxonomy" id="3081148"/>
    <lineage>
        <taxon>Bacteria</taxon>
        <taxon>Pseudomonadati</taxon>
        <taxon>Pseudomonadota</taxon>
        <taxon>Alphaproteobacteria</taxon>
        <taxon>Acetobacterales</taxon>
        <taxon>Acetobacteraceae</taxon>
        <taxon>Sorlinia</taxon>
    </lineage>
</organism>
<evidence type="ECO:0000313" key="2">
    <source>
        <dbReference type="Proteomes" id="UP001312908"/>
    </source>
</evidence>
<proteinExistence type="predicted"/>
<name>A0ABU7TYT2_9PROT</name>
<sequence length="68" mass="7131">MLVTVSNGRVIKDVRGRTCGPEPFEIDPGNRFWSALLANGDIAPAEPAGKMPRVPETTAIAVRKGAGA</sequence>
<dbReference type="EMBL" id="JAWJZY010000001">
    <property type="protein sequence ID" value="MEE8657669.1"/>
    <property type="molecule type" value="Genomic_DNA"/>
</dbReference>
<accession>A0ABU7TYT2</accession>
<evidence type="ECO:0000313" key="1">
    <source>
        <dbReference type="EMBL" id="MEE8657669.1"/>
    </source>
</evidence>
<comment type="caution">
    <text evidence="1">The sequence shown here is derived from an EMBL/GenBank/DDBJ whole genome shotgun (WGS) entry which is preliminary data.</text>
</comment>
<evidence type="ECO:0008006" key="3">
    <source>
        <dbReference type="Google" id="ProtNLM"/>
    </source>
</evidence>
<protein>
    <recommendedName>
        <fullName evidence="3">DUF2635 domain-containing protein</fullName>
    </recommendedName>
</protein>
<gene>
    <name evidence="1" type="ORF">DOFOFD_01400</name>
</gene>
<keyword evidence="2" id="KW-1185">Reference proteome</keyword>
<reference evidence="1 2" key="1">
    <citation type="submission" date="2023-10" db="EMBL/GenBank/DDBJ databases">
        <title>Sorlinia euscelidii gen. nov., sp. nov., an acetic acid bacteria isolated from the gut of Euscelidius variegatus emitter.</title>
        <authorList>
            <person name="Michoud G."/>
            <person name="Marasco R."/>
            <person name="Seferji K."/>
            <person name="Gonella E."/>
            <person name="Garuglieri E."/>
            <person name="Alma A."/>
            <person name="Mapelli F."/>
            <person name="Borin S."/>
            <person name="Daffonchio D."/>
            <person name="Crotti E."/>
        </authorList>
    </citation>
    <scope>NUCLEOTIDE SEQUENCE [LARGE SCALE GENOMIC DNA]</scope>
    <source>
        <strain evidence="1 2">EV16P</strain>
    </source>
</reference>